<dbReference type="Gene3D" id="1.10.287.130">
    <property type="match status" value="1"/>
</dbReference>
<dbReference type="SUPFAM" id="SSF55874">
    <property type="entry name" value="ATPase domain of HSP90 chaperone/DNA topoisomerase II/histidine kinase"/>
    <property type="match status" value="1"/>
</dbReference>
<evidence type="ECO:0000313" key="6">
    <source>
        <dbReference type="Proteomes" id="UP000269154"/>
    </source>
</evidence>
<dbReference type="EC" id="2.7.13.3" evidence="2"/>
<dbReference type="PANTHER" id="PTHR45569:SF1">
    <property type="entry name" value="SENSOR PROTEIN KDPD"/>
    <property type="match status" value="1"/>
</dbReference>
<sequence length="273" mass="30916">MTKESIIKSSNLIKNKLLSLLSQEMLTPLTSVMGMASVLHQEIYGSLTDKQRKYVEVIHERSQYLRLLVEEIIGLTKLYEYGQNSEKTPVDVKNICQQIVTDLEAETVHQQIKVQLLAGSSDRVCFFDKTILEQTLYNLIYSVIKSTVSGSEVKIHLSEKQEDFKIALWVSHPILGDNLPHAQLYSHKLSEIENQDNQSSLILNRLQLTFDELTTIVFDKTSIQGENIAAEPTRELLGLLLSCQLAEQNGGSFWVQGSTELGYRYILTLPLSK</sequence>
<dbReference type="PANTHER" id="PTHR45569">
    <property type="entry name" value="SENSOR PROTEIN KDPD"/>
    <property type="match status" value="1"/>
</dbReference>
<name>A0A3N6PEG5_9CYAN</name>
<dbReference type="SUPFAM" id="SSF47384">
    <property type="entry name" value="Homodimeric domain of signal transducing histidine kinase"/>
    <property type="match status" value="1"/>
</dbReference>
<comment type="caution">
    <text evidence="5">The sequence shown here is derived from an EMBL/GenBank/DDBJ whole genome shotgun (WGS) entry which is preliminary data.</text>
</comment>
<evidence type="ECO:0000256" key="3">
    <source>
        <dbReference type="ARBA" id="ARBA00022777"/>
    </source>
</evidence>
<dbReference type="Gene3D" id="3.30.565.10">
    <property type="entry name" value="Histidine kinase-like ATPase, C-terminal domain"/>
    <property type="match status" value="1"/>
</dbReference>
<proteinExistence type="predicted"/>
<dbReference type="InterPro" id="IPR036890">
    <property type="entry name" value="HATPase_C_sf"/>
</dbReference>
<reference evidence="5 6" key="1">
    <citation type="journal article" date="2018" name="ACS Chem. Biol.">
        <title>Ketoreductase domain dysfunction expands chemodiversity: malyngamide biosynthesis in the cyanobacterium Okeania hirsuta.</title>
        <authorList>
            <person name="Moss N.A."/>
            <person name="Leao T."/>
            <person name="Rankin M."/>
            <person name="McCullough T.M."/>
            <person name="Qu P."/>
            <person name="Korobeynikov A."/>
            <person name="Smith J.L."/>
            <person name="Gerwick L."/>
            <person name="Gerwick W.H."/>
        </authorList>
    </citation>
    <scope>NUCLEOTIDE SEQUENCE [LARGE SCALE GENOMIC DNA]</scope>
    <source>
        <strain evidence="5 6">PAB10Feb10-1</strain>
    </source>
</reference>
<feature type="domain" description="Histidine kinase" evidence="4">
    <location>
        <begin position="20"/>
        <end position="273"/>
    </location>
</feature>
<dbReference type="GO" id="GO:0000155">
    <property type="term" value="F:phosphorelay sensor kinase activity"/>
    <property type="evidence" value="ECO:0007669"/>
    <property type="project" value="InterPro"/>
</dbReference>
<dbReference type="AlphaFoldDB" id="A0A3N6PEG5"/>
<dbReference type="Pfam" id="PF00512">
    <property type="entry name" value="HisKA"/>
    <property type="match status" value="1"/>
</dbReference>
<dbReference type="OrthoDB" id="475234at2"/>
<dbReference type="InterPro" id="IPR036097">
    <property type="entry name" value="HisK_dim/P_sf"/>
</dbReference>
<evidence type="ECO:0000256" key="1">
    <source>
        <dbReference type="ARBA" id="ARBA00000085"/>
    </source>
</evidence>
<dbReference type="SMART" id="SM00388">
    <property type="entry name" value="HisKA"/>
    <property type="match status" value="1"/>
</dbReference>
<evidence type="ECO:0000313" key="5">
    <source>
        <dbReference type="EMBL" id="RQH30029.1"/>
    </source>
</evidence>
<organism evidence="5 6">
    <name type="scientific">Okeania hirsuta</name>
    <dbReference type="NCBI Taxonomy" id="1458930"/>
    <lineage>
        <taxon>Bacteria</taxon>
        <taxon>Bacillati</taxon>
        <taxon>Cyanobacteriota</taxon>
        <taxon>Cyanophyceae</taxon>
        <taxon>Oscillatoriophycideae</taxon>
        <taxon>Oscillatoriales</taxon>
        <taxon>Microcoleaceae</taxon>
        <taxon>Okeania</taxon>
    </lineage>
</organism>
<protein>
    <recommendedName>
        <fullName evidence="2">histidine kinase</fullName>
        <ecNumber evidence="2">2.7.13.3</ecNumber>
    </recommendedName>
</protein>
<evidence type="ECO:0000259" key="4">
    <source>
        <dbReference type="PROSITE" id="PS50109"/>
    </source>
</evidence>
<dbReference type="GO" id="GO:0005886">
    <property type="term" value="C:plasma membrane"/>
    <property type="evidence" value="ECO:0007669"/>
    <property type="project" value="TreeGrafter"/>
</dbReference>
<dbReference type="PROSITE" id="PS50109">
    <property type="entry name" value="HIS_KIN"/>
    <property type="match status" value="1"/>
</dbReference>
<dbReference type="RefSeq" id="WP_124155306.1">
    <property type="nucleotide sequence ID" value="NZ_CAWOLW010000095.1"/>
</dbReference>
<keyword evidence="6" id="KW-1185">Reference proteome</keyword>
<dbReference type="InterPro" id="IPR052023">
    <property type="entry name" value="Histidine_kinase_KdpD"/>
</dbReference>
<comment type="catalytic activity">
    <reaction evidence="1">
        <text>ATP + protein L-histidine = ADP + protein N-phospho-L-histidine.</text>
        <dbReference type="EC" id="2.7.13.3"/>
    </reaction>
</comment>
<dbReference type="InterPro" id="IPR003661">
    <property type="entry name" value="HisK_dim/P_dom"/>
</dbReference>
<gene>
    <name evidence="5" type="ORF">D5R40_24260</name>
</gene>
<dbReference type="InterPro" id="IPR005467">
    <property type="entry name" value="His_kinase_dom"/>
</dbReference>
<dbReference type="Proteomes" id="UP000269154">
    <property type="component" value="Unassembled WGS sequence"/>
</dbReference>
<keyword evidence="3 5" id="KW-0418">Kinase</keyword>
<keyword evidence="3 5" id="KW-0808">Transferase</keyword>
<dbReference type="EMBL" id="RCBY01000184">
    <property type="protein sequence ID" value="RQH30029.1"/>
    <property type="molecule type" value="Genomic_DNA"/>
</dbReference>
<accession>A0A3N6PEG5</accession>
<evidence type="ECO:0000256" key="2">
    <source>
        <dbReference type="ARBA" id="ARBA00012438"/>
    </source>
</evidence>